<dbReference type="EMBL" id="VZZJ01000010">
    <property type="protein sequence ID" value="KAB1072974.1"/>
    <property type="molecule type" value="Genomic_DNA"/>
</dbReference>
<proteinExistence type="predicted"/>
<keyword evidence="2" id="KW-1185">Reference proteome</keyword>
<organism evidence="1 2">
    <name type="scientific">Methylobacterium planeticum</name>
    <dbReference type="NCBI Taxonomy" id="2615211"/>
    <lineage>
        <taxon>Bacteria</taxon>
        <taxon>Pseudomonadati</taxon>
        <taxon>Pseudomonadota</taxon>
        <taxon>Alphaproteobacteria</taxon>
        <taxon>Hyphomicrobiales</taxon>
        <taxon>Methylobacteriaceae</taxon>
        <taxon>Methylobacterium</taxon>
    </lineage>
</organism>
<dbReference type="Proteomes" id="UP000441523">
    <property type="component" value="Unassembled WGS sequence"/>
</dbReference>
<dbReference type="RefSeq" id="WP_150964164.1">
    <property type="nucleotide sequence ID" value="NZ_VZZJ01000010.1"/>
</dbReference>
<evidence type="ECO:0000313" key="2">
    <source>
        <dbReference type="Proteomes" id="UP000441523"/>
    </source>
</evidence>
<gene>
    <name evidence="1" type="ORF">F6X51_13400</name>
</gene>
<name>A0A6N6MTQ5_9HYPH</name>
<accession>A0A6N6MTQ5</accession>
<evidence type="ECO:0000313" key="1">
    <source>
        <dbReference type="EMBL" id="KAB1072974.1"/>
    </source>
</evidence>
<comment type="caution">
    <text evidence="1">The sequence shown here is derived from an EMBL/GenBank/DDBJ whole genome shotgun (WGS) entry which is preliminary data.</text>
</comment>
<reference evidence="1 2" key="1">
    <citation type="submission" date="2019-09" db="EMBL/GenBank/DDBJ databases">
        <title>YIM 132548 draft genome.</title>
        <authorList>
            <person name="Jiang L."/>
        </authorList>
    </citation>
    <scope>NUCLEOTIDE SEQUENCE [LARGE SCALE GENOMIC DNA]</scope>
    <source>
        <strain evidence="1 2">YIM 132548</strain>
    </source>
</reference>
<dbReference type="AlphaFoldDB" id="A0A6N6MTQ5"/>
<protein>
    <submittedName>
        <fullName evidence="1">Uncharacterized protein</fullName>
    </submittedName>
</protein>
<sequence>MTASALRCSRAATAWKGLDHVCQGQHDEVLREGQADLIEQRPIGSHHNVHHGFEREAGSVLQAQSGLIRIHCDNVMQL</sequence>